<feature type="region of interest" description="Disordered" evidence="1">
    <location>
        <begin position="168"/>
        <end position="187"/>
    </location>
</feature>
<evidence type="ECO:0000313" key="2">
    <source>
        <dbReference type="EMBL" id="KCW71685.1"/>
    </source>
</evidence>
<feature type="region of interest" description="Disordered" evidence="1">
    <location>
        <begin position="49"/>
        <end position="86"/>
    </location>
</feature>
<protein>
    <submittedName>
        <fullName evidence="2">Uncharacterized protein</fullName>
    </submittedName>
</protein>
<sequence>MLPPVRAGRARAVHVASLPLRQQILFEPPSVGLRAPPRLRHRCLAELATDAQQHSRQRSRSPPLHSPLCHREHHRRDDPTPRLPRLQPLRRRVSLFRCWFASAQACISAPAPPTATPPPCDGRFCLCSDQRLTPLPLTLPLLLPLSLPIAPRVTSPLLPCHQIRSSSDSPAVQHLRPRPPAPNCRISPELRASAISDRR</sequence>
<dbReference type="EMBL" id="KK198757">
    <property type="protein sequence ID" value="KCW71685.1"/>
    <property type="molecule type" value="Genomic_DNA"/>
</dbReference>
<dbReference type="AlphaFoldDB" id="A0A059C177"/>
<dbReference type="InParanoid" id="A0A059C177"/>
<name>A0A059C177_EUCGR</name>
<proteinExistence type="predicted"/>
<dbReference type="Gramene" id="KCW71685">
    <property type="protein sequence ID" value="KCW71685"/>
    <property type="gene ID" value="EUGRSUZ_E00201"/>
</dbReference>
<gene>
    <name evidence="2" type="ORF">EUGRSUZ_E00201</name>
</gene>
<reference evidence="2" key="1">
    <citation type="submission" date="2013-07" db="EMBL/GenBank/DDBJ databases">
        <title>The genome of Eucalyptus grandis.</title>
        <authorList>
            <person name="Schmutz J."/>
            <person name="Hayes R."/>
            <person name="Myburg A."/>
            <person name="Tuskan G."/>
            <person name="Grattapaglia D."/>
            <person name="Rokhsar D.S."/>
        </authorList>
    </citation>
    <scope>NUCLEOTIDE SEQUENCE</scope>
    <source>
        <tissue evidence="2">Leaf extractions</tissue>
    </source>
</reference>
<accession>A0A059C177</accession>
<evidence type="ECO:0000256" key="1">
    <source>
        <dbReference type="SAM" id="MobiDB-lite"/>
    </source>
</evidence>
<organism evidence="2">
    <name type="scientific">Eucalyptus grandis</name>
    <name type="common">Flooded gum</name>
    <dbReference type="NCBI Taxonomy" id="71139"/>
    <lineage>
        <taxon>Eukaryota</taxon>
        <taxon>Viridiplantae</taxon>
        <taxon>Streptophyta</taxon>
        <taxon>Embryophyta</taxon>
        <taxon>Tracheophyta</taxon>
        <taxon>Spermatophyta</taxon>
        <taxon>Magnoliopsida</taxon>
        <taxon>eudicotyledons</taxon>
        <taxon>Gunneridae</taxon>
        <taxon>Pentapetalae</taxon>
        <taxon>rosids</taxon>
        <taxon>malvids</taxon>
        <taxon>Myrtales</taxon>
        <taxon>Myrtaceae</taxon>
        <taxon>Myrtoideae</taxon>
        <taxon>Eucalypteae</taxon>
        <taxon>Eucalyptus</taxon>
    </lineage>
</organism>